<dbReference type="Proteomes" id="UP000828390">
    <property type="component" value="Unassembled WGS sequence"/>
</dbReference>
<proteinExistence type="predicted"/>
<evidence type="ECO:0000313" key="1">
    <source>
        <dbReference type="EMBL" id="KAH3703087.1"/>
    </source>
</evidence>
<keyword evidence="2" id="KW-1185">Reference proteome</keyword>
<organism evidence="1 2">
    <name type="scientific">Dreissena polymorpha</name>
    <name type="common">Zebra mussel</name>
    <name type="synonym">Mytilus polymorpha</name>
    <dbReference type="NCBI Taxonomy" id="45954"/>
    <lineage>
        <taxon>Eukaryota</taxon>
        <taxon>Metazoa</taxon>
        <taxon>Spiralia</taxon>
        <taxon>Lophotrochozoa</taxon>
        <taxon>Mollusca</taxon>
        <taxon>Bivalvia</taxon>
        <taxon>Autobranchia</taxon>
        <taxon>Heteroconchia</taxon>
        <taxon>Euheterodonta</taxon>
        <taxon>Imparidentia</taxon>
        <taxon>Neoheterodontei</taxon>
        <taxon>Myida</taxon>
        <taxon>Dreissenoidea</taxon>
        <taxon>Dreissenidae</taxon>
        <taxon>Dreissena</taxon>
    </lineage>
</organism>
<dbReference type="EMBL" id="JAIWYP010000015">
    <property type="protein sequence ID" value="KAH3703087.1"/>
    <property type="molecule type" value="Genomic_DNA"/>
</dbReference>
<dbReference type="AlphaFoldDB" id="A0A9D3YLP3"/>
<protein>
    <submittedName>
        <fullName evidence="1">Uncharacterized protein</fullName>
    </submittedName>
</protein>
<comment type="caution">
    <text evidence="1">The sequence shown here is derived from an EMBL/GenBank/DDBJ whole genome shotgun (WGS) entry which is preliminary data.</text>
</comment>
<reference evidence="1" key="2">
    <citation type="submission" date="2020-11" db="EMBL/GenBank/DDBJ databases">
        <authorList>
            <person name="McCartney M.A."/>
            <person name="Auch B."/>
            <person name="Kono T."/>
            <person name="Mallez S."/>
            <person name="Becker A."/>
            <person name="Gohl D.M."/>
            <person name="Silverstein K.A.T."/>
            <person name="Koren S."/>
            <person name="Bechman K.B."/>
            <person name="Herman A."/>
            <person name="Abrahante J.E."/>
            <person name="Garbe J."/>
        </authorList>
    </citation>
    <scope>NUCLEOTIDE SEQUENCE</scope>
    <source>
        <strain evidence="1">Duluth1</strain>
        <tissue evidence="1">Whole animal</tissue>
    </source>
</reference>
<name>A0A9D3YLP3_DREPO</name>
<evidence type="ECO:0000313" key="2">
    <source>
        <dbReference type="Proteomes" id="UP000828390"/>
    </source>
</evidence>
<reference evidence="1" key="1">
    <citation type="journal article" date="2019" name="bioRxiv">
        <title>The Genome of the Zebra Mussel, Dreissena polymorpha: A Resource for Invasive Species Research.</title>
        <authorList>
            <person name="McCartney M.A."/>
            <person name="Auch B."/>
            <person name="Kono T."/>
            <person name="Mallez S."/>
            <person name="Zhang Y."/>
            <person name="Obille A."/>
            <person name="Becker A."/>
            <person name="Abrahante J.E."/>
            <person name="Garbe J."/>
            <person name="Badalamenti J.P."/>
            <person name="Herman A."/>
            <person name="Mangelson H."/>
            <person name="Liachko I."/>
            <person name="Sullivan S."/>
            <person name="Sone E.D."/>
            <person name="Koren S."/>
            <person name="Silverstein K.A.T."/>
            <person name="Beckman K.B."/>
            <person name="Gohl D.M."/>
        </authorList>
    </citation>
    <scope>NUCLEOTIDE SEQUENCE</scope>
    <source>
        <strain evidence="1">Duluth1</strain>
        <tissue evidence="1">Whole animal</tissue>
    </source>
</reference>
<gene>
    <name evidence="1" type="ORF">DPMN_078115</name>
</gene>
<accession>A0A9D3YLP3</accession>
<sequence>MECGKHICATRSLHCKDPHGIKNGYHATFANDCCMRSSSHNLHPKIALCVMFVLHNIVDVLKPSFKNKTRSTTFKIKTRNDAAEADAYPHAACLTQGRPRVGNGAMHSRGFVDSGGGENVKIEILNTRVKFTWIKVPISPNFSPSSYSPNKSNTESTSLTTIMYISSSLE</sequence>